<name>M9M3I5_PAEPP</name>
<reference evidence="1 2" key="1">
    <citation type="submission" date="2012-10" db="EMBL/GenBank/DDBJ databases">
        <title>Draft Genome Sequence of Paenibacillus popilliae ATCC 14706T.</title>
        <authorList>
            <person name="Iiyama K."/>
            <person name="Mori K."/>
            <person name="Mon H."/>
            <person name="Chieda Y."/>
            <person name="Lee J.M."/>
            <person name="Kusakabe T."/>
            <person name="Tashiro K."/>
            <person name="Asano S."/>
            <person name="Yasunaga-Aoki C."/>
            <person name="Shimizu S."/>
        </authorList>
    </citation>
    <scope>NUCLEOTIDE SEQUENCE [LARGE SCALE GENOMIC DNA]</scope>
    <source>
        <strain evidence="1 2">ATCC 14706</strain>
    </source>
</reference>
<evidence type="ECO:0000313" key="1">
    <source>
        <dbReference type="EMBL" id="GAC43579.1"/>
    </source>
</evidence>
<dbReference type="Proteomes" id="UP000029453">
    <property type="component" value="Unassembled WGS sequence"/>
</dbReference>
<accession>M9M3I5</accession>
<dbReference type="EMBL" id="BALG01000224">
    <property type="protein sequence ID" value="GAC43579.1"/>
    <property type="molecule type" value="Genomic_DNA"/>
</dbReference>
<protein>
    <submittedName>
        <fullName evidence="1">Uncharacterized protein</fullName>
    </submittedName>
</protein>
<sequence length="43" mass="4804">METLTYERRQTSGKREAELSKLPVETVTYLSKSARAAAAPCMK</sequence>
<evidence type="ECO:0000313" key="2">
    <source>
        <dbReference type="Proteomes" id="UP000029453"/>
    </source>
</evidence>
<organism evidence="1 2">
    <name type="scientific">Paenibacillus popilliae ATCC 14706</name>
    <dbReference type="NCBI Taxonomy" id="1212764"/>
    <lineage>
        <taxon>Bacteria</taxon>
        <taxon>Bacillati</taxon>
        <taxon>Bacillota</taxon>
        <taxon>Bacilli</taxon>
        <taxon>Bacillales</taxon>
        <taxon>Paenibacillaceae</taxon>
        <taxon>Paenibacillus</taxon>
    </lineage>
</organism>
<dbReference type="AlphaFoldDB" id="M9M3I5"/>
<comment type="caution">
    <text evidence="1">The sequence shown here is derived from an EMBL/GenBank/DDBJ whole genome shotgun (WGS) entry which is preliminary data.</text>
</comment>
<proteinExistence type="predicted"/>
<gene>
    <name evidence="1" type="ORF">PPOP_2962</name>
</gene>
<keyword evidence="2" id="KW-1185">Reference proteome</keyword>